<evidence type="ECO:0000313" key="2">
    <source>
        <dbReference type="EMBL" id="GAG50759.1"/>
    </source>
</evidence>
<name>X0Y486_9ZZZZ</name>
<keyword evidence="1" id="KW-0812">Transmembrane</keyword>
<dbReference type="EMBL" id="BARS01055995">
    <property type="protein sequence ID" value="GAG50759.1"/>
    <property type="molecule type" value="Genomic_DNA"/>
</dbReference>
<keyword evidence="1" id="KW-1133">Transmembrane helix</keyword>
<feature type="transmembrane region" description="Helical" evidence="1">
    <location>
        <begin position="20"/>
        <end position="43"/>
    </location>
</feature>
<protein>
    <submittedName>
        <fullName evidence="2">Uncharacterized protein</fullName>
    </submittedName>
</protein>
<keyword evidence="1" id="KW-0472">Membrane</keyword>
<evidence type="ECO:0000256" key="1">
    <source>
        <dbReference type="SAM" id="Phobius"/>
    </source>
</evidence>
<accession>X0Y486</accession>
<sequence>MTPRNSAETQEGTVRHKAHWTIFLPSIFIALLYGGSWLALLAAGKG</sequence>
<reference evidence="2" key="1">
    <citation type="journal article" date="2014" name="Front. Microbiol.">
        <title>High frequency of phylogenetically diverse reductive dehalogenase-homologous genes in deep subseafloor sedimentary metagenomes.</title>
        <authorList>
            <person name="Kawai M."/>
            <person name="Futagami T."/>
            <person name="Toyoda A."/>
            <person name="Takaki Y."/>
            <person name="Nishi S."/>
            <person name="Hori S."/>
            <person name="Arai W."/>
            <person name="Tsubouchi T."/>
            <person name="Morono Y."/>
            <person name="Uchiyama I."/>
            <person name="Ito T."/>
            <person name="Fujiyama A."/>
            <person name="Inagaki F."/>
            <person name="Takami H."/>
        </authorList>
    </citation>
    <scope>NUCLEOTIDE SEQUENCE</scope>
    <source>
        <strain evidence="2">Expedition CK06-06</strain>
    </source>
</reference>
<proteinExistence type="predicted"/>
<gene>
    <name evidence="2" type="ORF">S01H1_82578</name>
</gene>
<dbReference type="AlphaFoldDB" id="X0Y486"/>
<comment type="caution">
    <text evidence="2">The sequence shown here is derived from an EMBL/GenBank/DDBJ whole genome shotgun (WGS) entry which is preliminary data.</text>
</comment>
<feature type="non-terminal residue" evidence="2">
    <location>
        <position position="46"/>
    </location>
</feature>
<organism evidence="2">
    <name type="scientific">marine sediment metagenome</name>
    <dbReference type="NCBI Taxonomy" id="412755"/>
    <lineage>
        <taxon>unclassified sequences</taxon>
        <taxon>metagenomes</taxon>
        <taxon>ecological metagenomes</taxon>
    </lineage>
</organism>